<sequence length="64" mass="7466">MRKSTRRDRDRIVVSAVHALSKKKCEPKRRASSPQQGFSSQRCSWAVWTVQGEPGRWKKWPSPQ</sequence>
<comment type="caution">
    <text evidence="2">The sequence shown here is derived from an EMBL/GenBank/DDBJ whole genome shotgun (WGS) entry which is preliminary data.</text>
</comment>
<feature type="region of interest" description="Disordered" evidence="1">
    <location>
        <begin position="21"/>
        <end position="41"/>
    </location>
</feature>
<keyword evidence="3" id="KW-1185">Reference proteome</keyword>
<reference evidence="2 3" key="1">
    <citation type="submission" date="2015-05" db="EMBL/GenBank/DDBJ databases">
        <title>Evolution of Trichinella species and genotypes.</title>
        <authorList>
            <person name="Korhonen P.K."/>
            <person name="Edoardo P."/>
            <person name="Giuseppe L.R."/>
            <person name="Gasser R.B."/>
        </authorList>
    </citation>
    <scope>NUCLEOTIDE SEQUENCE [LARGE SCALE GENOMIC DNA]</scope>
    <source>
        <strain evidence="2">ISS10</strain>
    </source>
</reference>
<evidence type="ECO:0000256" key="1">
    <source>
        <dbReference type="SAM" id="MobiDB-lite"/>
    </source>
</evidence>
<protein>
    <submittedName>
        <fullName evidence="2">Uncharacterized protein</fullName>
    </submittedName>
</protein>
<gene>
    <name evidence="2" type="ORF">T02_10591</name>
</gene>
<dbReference type="EMBL" id="JYDW01000148">
    <property type="protein sequence ID" value="KRZ54009.1"/>
    <property type="molecule type" value="Genomic_DNA"/>
</dbReference>
<organism evidence="2 3">
    <name type="scientific">Trichinella nativa</name>
    <dbReference type="NCBI Taxonomy" id="6335"/>
    <lineage>
        <taxon>Eukaryota</taxon>
        <taxon>Metazoa</taxon>
        <taxon>Ecdysozoa</taxon>
        <taxon>Nematoda</taxon>
        <taxon>Enoplea</taxon>
        <taxon>Dorylaimia</taxon>
        <taxon>Trichinellida</taxon>
        <taxon>Trichinellidae</taxon>
        <taxon>Trichinella</taxon>
    </lineage>
</organism>
<accession>A0A0V1L381</accession>
<feature type="compositionally biased region" description="Polar residues" evidence="1">
    <location>
        <begin position="32"/>
        <end position="41"/>
    </location>
</feature>
<feature type="compositionally biased region" description="Basic residues" evidence="1">
    <location>
        <begin position="21"/>
        <end position="31"/>
    </location>
</feature>
<dbReference type="AlphaFoldDB" id="A0A0V1L381"/>
<dbReference type="Proteomes" id="UP000054721">
    <property type="component" value="Unassembled WGS sequence"/>
</dbReference>
<evidence type="ECO:0000313" key="2">
    <source>
        <dbReference type="EMBL" id="KRZ54009.1"/>
    </source>
</evidence>
<proteinExistence type="predicted"/>
<evidence type="ECO:0000313" key="3">
    <source>
        <dbReference type="Proteomes" id="UP000054721"/>
    </source>
</evidence>
<name>A0A0V1L381_9BILA</name>